<dbReference type="Pfam" id="PF01906">
    <property type="entry name" value="YbjQ_1"/>
    <property type="match status" value="1"/>
</dbReference>
<gene>
    <name evidence="4" type="ORF">HMPREF9336_01134</name>
</gene>
<evidence type="ECO:0000313" key="5">
    <source>
        <dbReference type="Proteomes" id="UP000004816"/>
    </source>
</evidence>
<evidence type="ECO:0000313" key="4">
    <source>
        <dbReference type="EMBL" id="EFV14053.2"/>
    </source>
</evidence>
<keyword evidence="5" id="KW-1185">Reference proteome</keyword>
<dbReference type="OrthoDB" id="9796448at2"/>
<dbReference type="Gene3D" id="3.30.110.70">
    <property type="entry name" value="Hypothetical protein apc22750. Chain B"/>
    <property type="match status" value="1"/>
</dbReference>
<sequence length="173" mass="18147">MLVVTTNDIPGWEIQRVCGEVFGLTVRSRNAFSQMGSGFKSIFGGELQGMTKNLTESRNQVMGRMIEEARARGGNAVVGMRFDTSEMGDVFTEMCAYGTAVVAVPVTEAAKQTAAQLGYPSFGPGGASPQLPGAQPALPQQQTPQLPGTGGAHPQQPGPYGQPGGYPPYPGQQ</sequence>
<dbReference type="eggNOG" id="COG0393">
    <property type="taxonomic scope" value="Bacteria"/>
</dbReference>
<protein>
    <recommendedName>
        <fullName evidence="2">UPF0145 protein HMPREF9336_01134</fullName>
    </recommendedName>
</protein>
<evidence type="ECO:0000256" key="3">
    <source>
        <dbReference type="SAM" id="MobiDB-lite"/>
    </source>
</evidence>
<dbReference type="HAMAP" id="MF_00338">
    <property type="entry name" value="UPF0145"/>
    <property type="match status" value="1"/>
</dbReference>
<dbReference type="EMBL" id="ACZI02000003">
    <property type="protein sequence ID" value="EFV14053.2"/>
    <property type="molecule type" value="Genomic_DNA"/>
</dbReference>
<comment type="caution">
    <text evidence="4">The sequence shown here is derived from an EMBL/GenBank/DDBJ whole genome shotgun (WGS) entry which is preliminary data.</text>
</comment>
<dbReference type="InterPro" id="IPR002765">
    <property type="entry name" value="UPF0145_YbjQ-like"/>
</dbReference>
<name>E5XNR3_SEGRC</name>
<dbReference type="SUPFAM" id="SSF117782">
    <property type="entry name" value="YbjQ-like"/>
    <property type="match status" value="1"/>
</dbReference>
<feature type="region of interest" description="Disordered" evidence="3">
    <location>
        <begin position="120"/>
        <end position="173"/>
    </location>
</feature>
<evidence type="ECO:0000256" key="1">
    <source>
        <dbReference type="ARBA" id="ARBA00010751"/>
    </source>
</evidence>
<reference evidence="4 5" key="1">
    <citation type="journal article" date="2011" name="Stand. Genomic Sci.">
        <title>High quality draft genome sequence of Segniliparus rugosus CDC 945(T)= (ATCC BAA-974(T)).</title>
        <authorList>
            <person name="Earl A.M."/>
            <person name="Desjardins C.A."/>
            <person name="Fitzgerald M.G."/>
            <person name="Arachchi H.M."/>
            <person name="Zeng Q."/>
            <person name="Mehta T."/>
            <person name="Griggs A."/>
            <person name="Birren B.W."/>
            <person name="Toney N.C."/>
            <person name="Carr J."/>
            <person name="Posey J."/>
            <person name="Butler W.R."/>
        </authorList>
    </citation>
    <scope>NUCLEOTIDE SEQUENCE [LARGE SCALE GENOMIC DNA]</scope>
    <source>
        <strain evidence="5">ATCC BAA-974 / DSM 45345 / CCUG 50838 / CIP 108380 / JCM 13579 / CDC 945</strain>
    </source>
</reference>
<feature type="compositionally biased region" description="Low complexity" evidence="3">
    <location>
        <begin position="127"/>
        <end position="159"/>
    </location>
</feature>
<dbReference type="InterPro" id="IPR035439">
    <property type="entry name" value="UPF0145_dom_sf"/>
</dbReference>
<evidence type="ECO:0000256" key="2">
    <source>
        <dbReference type="HAMAP-Rule" id="MF_00338"/>
    </source>
</evidence>
<dbReference type="HOGENOM" id="CLU_117144_1_0_11"/>
<dbReference type="PANTHER" id="PTHR34068">
    <property type="entry name" value="UPF0145 PROTEIN YBJQ"/>
    <property type="match status" value="1"/>
</dbReference>
<dbReference type="AlphaFoldDB" id="E5XNR3"/>
<proteinExistence type="inferred from homology"/>
<organism evidence="4 5">
    <name type="scientific">Segniliparus rugosus (strain ATCC BAA-974 / DSM 45345 / CCUG 50838 / CIP 108380 / JCM 13579 / CDC 945)</name>
    <dbReference type="NCBI Taxonomy" id="679197"/>
    <lineage>
        <taxon>Bacteria</taxon>
        <taxon>Bacillati</taxon>
        <taxon>Actinomycetota</taxon>
        <taxon>Actinomycetes</taxon>
        <taxon>Mycobacteriales</taxon>
        <taxon>Segniliparaceae</taxon>
        <taxon>Segniliparus</taxon>
    </lineage>
</organism>
<dbReference type="Proteomes" id="UP000004816">
    <property type="component" value="Unassembled WGS sequence"/>
</dbReference>
<comment type="similarity">
    <text evidence="1 2">Belongs to the UPF0145 family.</text>
</comment>
<dbReference type="STRING" id="679197.HMPREF9336_01134"/>
<dbReference type="PANTHER" id="PTHR34068:SF2">
    <property type="entry name" value="UPF0145 PROTEIN SCO3412"/>
    <property type="match status" value="1"/>
</dbReference>
<accession>E5XNR3</accession>